<organism evidence="1 2">
    <name type="scientific">Anaeramoeba flamelloides</name>
    <dbReference type="NCBI Taxonomy" id="1746091"/>
    <lineage>
        <taxon>Eukaryota</taxon>
        <taxon>Metamonada</taxon>
        <taxon>Anaeramoebidae</taxon>
        <taxon>Anaeramoeba</taxon>
    </lineage>
</organism>
<sequence length="171" mass="20550">MKLLKSLDQQKILLWRLVPNQPIHNKRIEHLHFKKSTLFTDSLNIDLDDQTNKQRILRTTSLNAKNHQIFPTTHHANFPRYTNWDLRETIQTKKTLKKKYKKKQYFAFNMDHVVPKTIRGDSLLLFMVGDLFKEKQQEPNKKQEKHSTPFLWISLVYELLEQNKEPNIQKS</sequence>
<proteinExistence type="predicted"/>
<dbReference type="Proteomes" id="UP001146793">
    <property type="component" value="Unassembled WGS sequence"/>
</dbReference>
<name>A0AAV7ZBL5_9EUKA</name>
<gene>
    <name evidence="1" type="ORF">M0812_16914</name>
</gene>
<protein>
    <submittedName>
        <fullName evidence="1">Uncharacterized protein</fullName>
    </submittedName>
</protein>
<dbReference type="AlphaFoldDB" id="A0AAV7ZBL5"/>
<dbReference type="EMBL" id="JANTQA010000033">
    <property type="protein sequence ID" value="KAJ3437747.1"/>
    <property type="molecule type" value="Genomic_DNA"/>
</dbReference>
<evidence type="ECO:0000313" key="2">
    <source>
        <dbReference type="Proteomes" id="UP001146793"/>
    </source>
</evidence>
<accession>A0AAV7ZBL5</accession>
<evidence type="ECO:0000313" key="1">
    <source>
        <dbReference type="EMBL" id="KAJ3437747.1"/>
    </source>
</evidence>
<comment type="caution">
    <text evidence="1">The sequence shown here is derived from an EMBL/GenBank/DDBJ whole genome shotgun (WGS) entry which is preliminary data.</text>
</comment>
<reference evidence="1" key="1">
    <citation type="submission" date="2022-08" db="EMBL/GenBank/DDBJ databases">
        <title>Novel sulphate-reducing endosymbionts in the free-living metamonad Anaeramoeba.</title>
        <authorList>
            <person name="Jerlstrom-Hultqvist J."/>
            <person name="Cepicka I."/>
            <person name="Gallot-Lavallee L."/>
            <person name="Salas-Leiva D."/>
            <person name="Curtis B.A."/>
            <person name="Zahonova K."/>
            <person name="Pipaliya S."/>
            <person name="Dacks J."/>
            <person name="Roger A.J."/>
        </authorList>
    </citation>
    <scope>NUCLEOTIDE SEQUENCE</scope>
    <source>
        <strain evidence="1">Busselton2</strain>
    </source>
</reference>